<dbReference type="PROSITE" id="PS51360">
    <property type="entry name" value="PLUS3"/>
    <property type="match status" value="1"/>
</dbReference>
<proteinExistence type="predicted"/>
<evidence type="ECO:0000256" key="5">
    <source>
        <dbReference type="SAM" id="MobiDB-lite"/>
    </source>
</evidence>
<evidence type="ECO:0000256" key="3">
    <source>
        <dbReference type="ARBA" id="ARBA00023163"/>
    </source>
</evidence>
<feature type="compositionally biased region" description="Polar residues" evidence="5">
    <location>
        <begin position="237"/>
        <end position="246"/>
    </location>
</feature>
<feature type="compositionally biased region" description="Basic and acidic residues" evidence="5">
    <location>
        <begin position="196"/>
        <end position="222"/>
    </location>
</feature>
<dbReference type="AlphaFoldDB" id="A0A6J2SWJ6"/>
<feature type="region of interest" description="Disordered" evidence="5">
    <location>
        <begin position="147"/>
        <end position="246"/>
    </location>
</feature>
<accession>A0A6J2SWJ6</accession>
<keyword evidence="4" id="KW-0539">Nucleus</keyword>
<feature type="domain" description="Plus3" evidence="6">
    <location>
        <begin position="249"/>
        <end position="382"/>
    </location>
</feature>
<dbReference type="Gene3D" id="3.90.70.200">
    <property type="entry name" value="Plus-3 domain"/>
    <property type="match status" value="1"/>
</dbReference>
<dbReference type="SUPFAM" id="SSF159042">
    <property type="entry name" value="Plus3-like"/>
    <property type="match status" value="1"/>
</dbReference>
<dbReference type="InterPro" id="IPR004343">
    <property type="entry name" value="Plus-3_dom"/>
</dbReference>
<feature type="compositionally biased region" description="Basic and acidic residues" evidence="5">
    <location>
        <begin position="153"/>
        <end position="175"/>
    </location>
</feature>
<gene>
    <name evidence="8" type="primary">LOC111603904</name>
</gene>
<dbReference type="GO" id="GO:0016593">
    <property type="term" value="C:Cdc73/Paf1 complex"/>
    <property type="evidence" value="ECO:0007669"/>
    <property type="project" value="TreeGrafter"/>
</dbReference>
<dbReference type="GO" id="GO:0003677">
    <property type="term" value="F:DNA binding"/>
    <property type="evidence" value="ECO:0007669"/>
    <property type="project" value="InterPro"/>
</dbReference>
<keyword evidence="3" id="KW-0804">Transcription</keyword>
<dbReference type="OMA" id="SPKHKPF"/>
<organism evidence="7 8">
    <name type="scientific">Drosophila hydei</name>
    <name type="common">Fruit fly</name>
    <dbReference type="NCBI Taxonomy" id="7224"/>
    <lineage>
        <taxon>Eukaryota</taxon>
        <taxon>Metazoa</taxon>
        <taxon>Ecdysozoa</taxon>
        <taxon>Arthropoda</taxon>
        <taxon>Hexapoda</taxon>
        <taxon>Insecta</taxon>
        <taxon>Pterygota</taxon>
        <taxon>Neoptera</taxon>
        <taxon>Endopterygota</taxon>
        <taxon>Diptera</taxon>
        <taxon>Brachycera</taxon>
        <taxon>Muscomorpha</taxon>
        <taxon>Ephydroidea</taxon>
        <taxon>Drosophilidae</taxon>
        <taxon>Drosophila</taxon>
    </lineage>
</organism>
<comment type="subcellular location">
    <subcellularLocation>
        <location evidence="1">Nucleus</location>
    </subcellularLocation>
</comment>
<evidence type="ECO:0000256" key="1">
    <source>
        <dbReference type="ARBA" id="ARBA00004123"/>
    </source>
</evidence>
<reference evidence="8" key="1">
    <citation type="submission" date="2025-08" db="UniProtKB">
        <authorList>
            <consortium name="RefSeq"/>
        </authorList>
    </citation>
    <scope>IDENTIFICATION</scope>
    <source>
        <strain evidence="8">15085-1641.00</strain>
        <tissue evidence="8">Whole body</tissue>
    </source>
</reference>
<dbReference type="Proteomes" id="UP000504633">
    <property type="component" value="Unplaced"/>
</dbReference>
<dbReference type="RefSeq" id="XP_030080264.1">
    <property type="nucleotide sequence ID" value="XM_030224404.1"/>
</dbReference>
<evidence type="ECO:0000313" key="7">
    <source>
        <dbReference type="Proteomes" id="UP000504633"/>
    </source>
</evidence>
<evidence type="ECO:0000313" key="8">
    <source>
        <dbReference type="RefSeq" id="XP_030080264.1"/>
    </source>
</evidence>
<sequence>MLNLKSRKRHLGFTEDLEDGELPDVDACDVRPIHPTQSVQTLGQFTDGYDDNLLGDAADRARLESLSELERESELYERSLKREELLYKWGIKCFLLSKEKHSGAVDSSSALPDIAVALKERSSTRRLNLEAQRAADKRRSAIDRLVAQRNSKKTKDDYECKHVTAEEQDPEREQELLQEQPQQRGQEPVQLQVQMHESDQARGDTPKHVDSKKLKLKARDVYSDESSGSTDDEDYIESSSPNSEPETLVSSLKELSKALLTRTQLESFLDKPIFEQTVVGCFVRISLSGIPNNQPAIYRLTRIVAVEPIEQEYLLGNHRTKLKLQLQHGSHLRSFQMDVVSNQPVINNEFIFWLDACQRDAQPLPSVKSIDKKEKDIEKATNYAFTEGDVELMVQTKRRAGQKPVSAAYRKVCLIMERDMAVDCNDVEKANQLEKQIKQIDEQSLSEHQREKRVQYMSLNDTAPVRVPFTEPASKSKPKKFDWQQYMRRRYKKFAHLNSLQTQQVPRPMEETMTKAAISPALPATQSAVNKPVLEQVKVAEETNIDKLDLYELHNFEVNLDVSKLMQFSDICKEIEGMALDVAAVQ</sequence>
<dbReference type="SMART" id="SM00719">
    <property type="entry name" value="Plus3"/>
    <property type="match status" value="1"/>
</dbReference>
<dbReference type="PANTHER" id="PTHR13115">
    <property type="entry name" value="RNA POLYMERASE-ASSOCIATED PROTEIN RTF1 HOMOLOG"/>
    <property type="match status" value="1"/>
</dbReference>
<dbReference type="GeneID" id="111603904"/>
<keyword evidence="7" id="KW-1185">Reference proteome</keyword>
<dbReference type="KEGG" id="dhe:111603904"/>
<dbReference type="PANTHER" id="PTHR13115:SF8">
    <property type="entry name" value="RNA POLYMERASE-ASSOCIATED PROTEIN RTF1 HOMOLOG"/>
    <property type="match status" value="1"/>
</dbReference>
<dbReference type="GO" id="GO:1990269">
    <property type="term" value="F:RNA polymerase II C-terminal domain phosphoserine binding"/>
    <property type="evidence" value="ECO:0007669"/>
    <property type="project" value="TreeGrafter"/>
</dbReference>
<dbReference type="Pfam" id="PF03126">
    <property type="entry name" value="Plus-3"/>
    <property type="match status" value="1"/>
</dbReference>
<protein>
    <submittedName>
        <fullName evidence="8">RNA polymerase-associated protein Rtf1-like</fullName>
    </submittedName>
</protein>
<dbReference type="OrthoDB" id="166375at2759"/>
<evidence type="ECO:0000259" key="6">
    <source>
        <dbReference type="PROSITE" id="PS51360"/>
    </source>
</evidence>
<evidence type="ECO:0000256" key="2">
    <source>
        <dbReference type="ARBA" id="ARBA00023015"/>
    </source>
</evidence>
<feature type="compositionally biased region" description="Low complexity" evidence="5">
    <location>
        <begin position="177"/>
        <end position="194"/>
    </location>
</feature>
<dbReference type="InterPro" id="IPR036128">
    <property type="entry name" value="Plus3-like_sf"/>
</dbReference>
<evidence type="ECO:0000256" key="4">
    <source>
        <dbReference type="ARBA" id="ARBA00023242"/>
    </source>
</evidence>
<keyword evidence="2" id="KW-0805">Transcription regulation</keyword>
<name>A0A6J2SWJ6_DROHY</name>